<dbReference type="GO" id="GO:0004351">
    <property type="term" value="F:glutamate decarboxylase activity"/>
    <property type="evidence" value="ECO:0007669"/>
    <property type="project" value="UniProtKB-EC"/>
</dbReference>
<dbReference type="SUPFAM" id="SSF53383">
    <property type="entry name" value="PLP-dependent transferases"/>
    <property type="match status" value="1"/>
</dbReference>
<proteinExistence type="inferred from homology"/>
<dbReference type="GO" id="GO:0019752">
    <property type="term" value="P:carboxylic acid metabolic process"/>
    <property type="evidence" value="ECO:0007669"/>
    <property type="project" value="InterPro"/>
</dbReference>
<dbReference type="Gene3D" id="3.40.640.10">
    <property type="entry name" value="Type I PLP-dependent aspartate aminotransferase-like (Major domain)"/>
    <property type="match status" value="1"/>
</dbReference>
<dbReference type="Proteomes" id="UP000000438">
    <property type="component" value="Chromosome"/>
</dbReference>
<dbReference type="HOGENOM" id="CLU_028929_2_1_2"/>
<feature type="modified residue" description="N6-(pyridoxal phosphate)lysine" evidence="5">
    <location>
        <position position="240"/>
    </location>
</feature>
<evidence type="ECO:0000256" key="1">
    <source>
        <dbReference type="ARBA" id="ARBA00001933"/>
    </source>
</evidence>
<dbReference type="KEGG" id="pto:PTO0150"/>
<organism evidence="7 8">
    <name type="scientific">Picrophilus torridus (strain ATCC 700027 / DSM 9790 / JCM 10055 / NBRC 100828 / KAW 2/3)</name>
    <dbReference type="NCBI Taxonomy" id="1122961"/>
    <lineage>
        <taxon>Archaea</taxon>
        <taxon>Methanobacteriati</taxon>
        <taxon>Thermoplasmatota</taxon>
        <taxon>Thermoplasmata</taxon>
        <taxon>Thermoplasmatales</taxon>
        <taxon>Picrophilaceae</taxon>
        <taxon>Picrophilus</taxon>
    </lineage>
</organism>
<dbReference type="Gene3D" id="6.10.140.2150">
    <property type="match status" value="1"/>
</dbReference>
<dbReference type="PANTHER" id="PTHR42735">
    <property type="match status" value="1"/>
</dbReference>
<dbReference type="InterPro" id="IPR015422">
    <property type="entry name" value="PyrdxlP-dep_Trfase_small"/>
</dbReference>
<dbReference type="InterPro" id="IPR015421">
    <property type="entry name" value="PyrdxlP-dep_Trfase_major"/>
</dbReference>
<dbReference type="AlphaFoldDB" id="Q6L2R7"/>
<dbReference type="InterPro" id="IPR002129">
    <property type="entry name" value="PyrdxlP-dep_de-COase"/>
</dbReference>
<dbReference type="STRING" id="263820.PTO0150"/>
<accession>Q6L2R7</accession>
<dbReference type="RefSeq" id="WP_011176951.1">
    <property type="nucleotide sequence ID" value="NC_005877.1"/>
</dbReference>
<comment type="cofactor">
    <cofactor evidence="1 5 6">
        <name>pyridoxal 5'-phosphate</name>
        <dbReference type="ChEBI" id="CHEBI:597326"/>
    </cofactor>
</comment>
<evidence type="ECO:0000256" key="5">
    <source>
        <dbReference type="PIRSR" id="PIRSR602129-50"/>
    </source>
</evidence>
<dbReference type="GeneID" id="2844642"/>
<evidence type="ECO:0000256" key="6">
    <source>
        <dbReference type="RuleBase" id="RU000382"/>
    </source>
</evidence>
<evidence type="ECO:0000256" key="2">
    <source>
        <dbReference type="ARBA" id="ARBA00022898"/>
    </source>
</evidence>
<name>Q6L2R7_PICTO</name>
<comment type="similarity">
    <text evidence="4">Belongs to the group II decarboxylase family. Sphingosine-1-phosphate lyase subfamily.</text>
</comment>
<sequence length="455" mass="51397">MLKRFPERGIPLDEINSILDGYGKNDIKNSRGRLFTYFYDPGLKDLDDLSSILLKFYNRNGMDYHAFPSTLKIENDLISMMSDLMHGNDDTSGTFTTGGTESILLAMKAARDLFLEKKEYVPEIVAPVTAHPAFSKAAKYLGMKITRVPVNEDYIADDTINEYINDRTAAVIASAPSFPYGGIDNIKDISEIALDKNTWFHVDACVGGMILPFLKGLGLNIKDFDFKLPGVSSMSIDLHKYGFTPKGSSVVLYKNHDLRKRQIYVNADWPGYPMSNMGMQATKSAGPLAGSWATLNYLGLDGYKKLAEKTLKAYRMIRSGITDLGYKIIGRPDATIFAFTHNDKDIIDLGIKMIENGWYPQIQPGNVFIDMPDSVHLNISPVHLDVADEFLEFFNELDKNVKPRDKNSYNVNSVEKALEMIKMEKSMLFRIIRYSRPEVSEKIFLEMTDEDFTYS</sequence>
<dbReference type="OrthoDB" id="56891at2157"/>
<dbReference type="Gene3D" id="3.90.1150.10">
    <property type="entry name" value="Aspartate Aminotransferase, domain 1"/>
    <property type="match status" value="1"/>
</dbReference>
<dbReference type="PaxDb" id="263820-PTO0150"/>
<evidence type="ECO:0000256" key="4">
    <source>
        <dbReference type="ARBA" id="ARBA00038302"/>
    </source>
</evidence>
<evidence type="ECO:0000313" key="7">
    <source>
        <dbReference type="EMBL" id="AAT42735.1"/>
    </source>
</evidence>
<dbReference type="GO" id="GO:0030170">
    <property type="term" value="F:pyridoxal phosphate binding"/>
    <property type="evidence" value="ECO:0007669"/>
    <property type="project" value="InterPro"/>
</dbReference>
<dbReference type="eggNOG" id="arCOG00027">
    <property type="taxonomic scope" value="Archaea"/>
</dbReference>
<keyword evidence="3 6" id="KW-0456">Lyase</keyword>
<reference evidence="7 8" key="1">
    <citation type="journal article" date="2004" name="Proc. Natl. Acad. Sci. U.S.A.">
        <title>Genome sequence of Picrophilus torridus and its implications for life around pH 0.</title>
        <authorList>
            <person name="Futterer O."/>
            <person name="Angelov A."/>
            <person name="Liesegang H."/>
            <person name="Gottschalk G."/>
            <person name="Schleper C."/>
            <person name="Schepers B."/>
            <person name="Dock C."/>
            <person name="Antranikian G."/>
            <person name="Liebl W."/>
        </authorList>
    </citation>
    <scope>NUCLEOTIDE SEQUENCE [LARGE SCALE GENOMIC DNA]</scope>
    <source>
        <strain evidence="8">ATCC 700027 / DSM 9790 / JCM 10055 / NBRC 100828</strain>
    </source>
</reference>
<gene>
    <name evidence="7" type="ordered locus">PTO0150</name>
</gene>
<evidence type="ECO:0000256" key="3">
    <source>
        <dbReference type="ARBA" id="ARBA00023239"/>
    </source>
</evidence>
<dbReference type="EMBL" id="AE017261">
    <property type="protein sequence ID" value="AAT42735.1"/>
    <property type="molecule type" value="Genomic_DNA"/>
</dbReference>
<evidence type="ECO:0000313" key="8">
    <source>
        <dbReference type="Proteomes" id="UP000000438"/>
    </source>
</evidence>
<dbReference type="InParanoid" id="Q6L2R7"/>
<dbReference type="Pfam" id="PF00282">
    <property type="entry name" value="Pyridoxal_deC"/>
    <property type="match status" value="1"/>
</dbReference>
<dbReference type="InterPro" id="IPR015424">
    <property type="entry name" value="PyrdxlP-dep_Trfase"/>
</dbReference>
<dbReference type="InterPro" id="IPR050477">
    <property type="entry name" value="GrpII_AminoAcid_Decarb"/>
</dbReference>
<keyword evidence="2 5" id="KW-0663">Pyridoxal phosphate</keyword>
<protein>
    <submittedName>
        <fullName evidence="7">Glutamate decarboxylase</fullName>
        <ecNumber evidence="7">4.1.1.15</ecNumber>
    </submittedName>
</protein>
<dbReference type="EC" id="4.1.1.15" evidence="7"/>
<dbReference type="PANTHER" id="PTHR42735:SF6">
    <property type="entry name" value="SPHINGOSINE-1-PHOSPHATE LYASE 1"/>
    <property type="match status" value="1"/>
</dbReference>